<evidence type="ECO:0008006" key="3">
    <source>
        <dbReference type="Google" id="ProtNLM"/>
    </source>
</evidence>
<dbReference type="Proteomes" id="UP000613266">
    <property type="component" value="Unassembled WGS sequence"/>
</dbReference>
<gene>
    <name evidence="1" type="ORF">I7X39_09555</name>
</gene>
<reference evidence="1" key="1">
    <citation type="submission" date="2020-12" db="EMBL/GenBank/DDBJ databases">
        <title>The genome sequence of Inhella sp. 1Y17.</title>
        <authorList>
            <person name="Liu Y."/>
        </authorList>
    </citation>
    <scope>NUCLEOTIDE SEQUENCE</scope>
    <source>
        <strain evidence="1">1Y17</strain>
    </source>
</reference>
<evidence type="ECO:0000313" key="2">
    <source>
        <dbReference type="Proteomes" id="UP000613266"/>
    </source>
</evidence>
<evidence type="ECO:0000313" key="1">
    <source>
        <dbReference type="EMBL" id="MBH9577153.1"/>
    </source>
</evidence>
<dbReference type="SUPFAM" id="SSF140478">
    <property type="entry name" value="LemA-like"/>
    <property type="match status" value="1"/>
</dbReference>
<name>A0A931J3N4_9BURK</name>
<dbReference type="AlphaFoldDB" id="A0A931J3N4"/>
<dbReference type="InterPro" id="IPR023353">
    <property type="entry name" value="LemA-like_dom_sf"/>
</dbReference>
<accession>A0A931J3N4</accession>
<organism evidence="1 2">
    <name type="scientific">Inhella proteolytica</name>
    <dbReference type="NCBI Taxonomy" id="2795029"/>
    <lineage>
        <taxon>Bacteria</taxon>
        <taxon>Pseudomonadati</taxon>
        <taxon>Pseudomonadota</taxon>
        <taxon>Betaproteobacteria</taxon>
        <taxon>Burkholderiales</taxon>
        <taxon>Sphaerotilaceae</taxon>
        <taxon>Inhella</taxon>
    </lineage>
</organism>
<protein>
    <recommendedName>
        <fullName evidence="3">LemA family protein</fullName>
    </recommendedName>
</protein>
<dbReference type="RefSeq" id="WP_198110924.1">
    <property type="nucleotide sequence ID" value="NZ_JAEDAK010000005.1"/>
</dbReference>
<dbReference type="EMBL" id="JAEDAK010000005">
    <property type="protein sequence ID" value="MBH9577153.1"/>
    <property type="molecule type" value="Genomic_DNA"/>
</dbReference>
<dbReference type="Gene3D" id="1.20.1440.20">
    <property type="entry name" value="LemA-like domain"/>
    <property type="match status" value="1"/>
</dbReference>
<keyword evidence="2" id="KW-1185">Reference proteome</keyword>
<sequence>MEIAAWILGAVLLLWGIGAYNRLMRLRNAISSSWAQLEAPLAELARLGLRLAELGPIWLPQEAAAFDTLRTHSHDLQNAVQLVKARPYAAEPVAQLAVTQALQAAALQRVQALIEHHVHDEDAERDELIAGLKLARQQREFGKQLFNTRVDLFNEAVAPLPTRVLAGLYGFHDAGKF</sequence>
<comment type="caution">
    <text evidence="1">The sequence shown here is derived from an EMBL/GenBank/DDBJ whole genome shotgun (WGS) entry which is preliminary data.</text>
</comment>
<proteinExistence type="predicted"/>